<reference evidence="5 6" key="1">
    <citation type="submission" date="2019-02" db="EMBL/GenBank/DDBJ databases">
        <title>Genome sequencing of the rare red list fungi Bondarzewia mesenterica.</title>
        <authorList>
            <person name="Buettner E."/>
            <person name="Kellner H."/>
        </authorList>
    </citation>
    <scope>NUCLEOTIDE SEQUENCE [LARGE SCALE GENOMIC DNA]</scope>
    <source>
        <strain evidence="5 6">DSM 108281</strain>
    </source>
</reference>
<keyword evidence="2" id="KW-0560">Oxidoreductase</keyword>
<sequence length="194" mass="22159">MDLRWHAALALTSTALLLILIWSHANSAIVPSQTRDYTYIGDDYPLTWPLPEMDNVIMYPEDTHRYALRTPEGTAEWRALLPFDDTHSGFPNGTIHLGPHDRPFAVAMFHQLQCLDIIRSALAFPTHSKDSCGKNLRDHCLNYLRQAVLCHAHTDLESIRSDQGPKIADLTRSMYICRDWRVLYGGKERGETSR</sequence>
<evidence type="ECO:0000256" key="2">
    <source>
        <dbReference type="ARBA" id="ARBA00023002"/>
    </source>
</evidence>
<dbReference type="PANTHER" id="PTHR33365">
    <property type="entry name" value="YALI0B05434P"/>
    <property type="match status" value="1"/>
</dbReference>
<dbReference type="AlphaFoldDB" id="A0A4S4KZY3"/>
<comment type="caution">
    <text evidence="5">The sequence shown here is derived from an EMBL/GenBank/DDBJ whole genome shotgun (WGS) entry which is preliminary data.</text>
</comment>
<dbReference type="GO" id="GO:0016491">
    <property type="term" value="F:oxidoreductase activity"/>
    <property type="evidence" value="ECO:0007669"/>
    <property type="project" value="UniProtKB-KW"/>
</dbReference>
<evidence type="ECO:0000256" key="1">
    <source>
        <dbReference type="ARBA" id="ARBA00004685"/>
    </source>
</evidence>
<comment type="similarity">
    <text evidence="3">Belongs to the ustYa family.</text>
</comment>
<evidence type="ECO:0000313" key="6">
    <source>
        <dbReference type="Proteomes" id="UP000310158"/>
    </source>
</evidence>
<keyword evidence="4" id="KW-0732">Signal</keyword>
<dbReference type="GO" id="GO:0043386">
    <property type="term" value="P:mycotoxin biosynthetic process"/>
    <property type="evidence" value="ECO:0007669"/>
    <property type="project" value="InterPro"/>
</dbReference>
<dbReference type="OrthoDB" id="3687641at2759"/>
<accession>A0A4S4KZY3</accession>
<gene>
    <name evidence="5" type="ORF">EW146_g10334</name>
</gene>
<name>A0A4S4KZY3_9AGAM</name>
<organism evidence="5 6">
    <name type="scientific">Bondarzewia mesenterica</name>
    <dbReference type="NCBI Taxonomy" id="1095465"/>
    <lineage>
        <taxon>Eukaryota</taxon>
        <taxon>Fungi</taxon>
        <taxon>Dikarya</taxon>
        <taxon>Basidiomycota</taxon>
        <taxon>Agaricomycotina</taxon>
        <taxon>Agaricomycetes</taxon>
        <taxon>Russulales</taxon>
        <taxon>Bondarzewiaceae</taxon>
        <taxon>Bondarzewia</taxon>
    </lineage>
</organism>
<proteinExistence type="inferred from homology"/>
<dbReference type="InterPro" id="IPR021765">
    <property type="entry name" value="UstYa-like"/>
</dbReference>
<dbReference type="PANTHER" id="PTHR33365:SF11">
    <property type="entry name" value="TAT PATHWAY SIGNAL SEQUENCE"/>
    <property type="match status" value="1"/>
</dbReference>
<feature type="chain" id="PRO_5020474304" description="Oxidase ustYa" evidence="4">
    <location>
        <begin position="28"/>
        <end position="194"/>
    </location>
</feature>
<evidence type="ECO:0008006" key="7">
    <source>
        <dbReference type="Google" id="ProtNLM"/>
    </source>
</evidence>
<comment type="pathway">
    <text evidence="1">Mycotoxin biosynthesis.</text>
</comment>
<dbReference type="Pfam" id="PF11807">
    <property type="entry name" value="UstYa"/>
    <property type="match status" value="1"/>
</dbReference>
<keyword evidence="6" id="KW-1185">Reference proteome</keyword>
<feature type="signal peptide" evidence="4">
    <location>
        <begin position="1"/>
        <end position="27"/>
    </location>
</feature>
<evidence type="ECO:0000256" key="3">
    <source>
        <dbReference type="ARBA" id="ARBA00035112"/>
    </source>
</evidence>
<dbReference type="Proteomes" id="UP000310158">
    <property type="component" value="Unassembled WGS sequence"/>
</dbReference>
<dbReference type="EMBL" id="SGPL01001265">
    <property type="protein sequence ID" value="THH03818.1"/>
    <property type="molecule type" value="Genomic_DNA"/>
</dbReference>
<evidence type="ECO:0000313" key="5">
    <source>
        <dbReference type="EMBL" id="THH03818.1"/>
    </source>
</evidence>
<evidence type="ECO:0000256" key="4">
    <source>
        <dbReference type="SAM" id="SignalP"/>
    </source>
</evidence>
<protein>
    <recommendedName>
        <fullName evidence="7">Oxidase ustYa</fullName>
    </recommendedName>
</protein>